<name>A0A089H3D7_9NIDO</name>
<accession>A0A089H3D7</accession>
<dbReference type="Proteomes" id="UP000135385">
    <property type="component" value="Genome"/>
</dbReference>
<sequence length="144" mass="15600">MHKAPLSSRGACNSRVLHPPTHLLLHTFAACSISVLLGARGAQGSNTNTSCFLSNSANFVQVTASSINKTVQLGHDRRDIETQLCRLCNCSSPPCSCSQVSSDLSWVTTHPLQHLLLLLTILLPNQFHLRRSWKAHVTSAATTS</sequence>
<dbReference type="EMBL" id="KM110939">
    <property type="protein sequence ID" value="AIP91239.1"/>
    <property type="molecule type" value="Genomic_RNA"/>
</dbReference>
<reference evidence="1 2" key="1">
    <citation type="journal article" date="2014" name="J. Virol.">
        <title>Two Novel Simian Arteriviruses in Captive and Wild Baboons (Papio spp.).</title>
        <authorList>
            <person name="Bailey A.L."/>
            <person name="Lauck M."/>
            <person name="Sibley S.D."/>
            <person name="Pecotte J."/>
            <person name="Rice K."/>
            <person name="Weny G."/>
            <person name="Tumukunde A."/>
            <person name="Hyeroba D."/>
            <person name="Greene J."/>
            <person name="Correll M."/>
            <person name="Gleicher M."/>
            <person name="Friedrich T.C."/>
            <person name="Jahrling P.B."/>
            <person name="Kuhn J.H."/>
            <person name="Goldberg T.L."/>
            <person name="Rogers J."/>
            <person name="O'Connor D.H."/>
        </authorList>
    </citation>
    <scope>NUCLEOTIDE SEQUENCE [LARGE SCALE GENOMIC DNA]</scope>
    <source>
        <strain evidence="1">MYBV_M100</strain>
    </source>
</reference>
<protein>
    <submittedName>
        <fullName evidence="1">GP3 protein</fullName>
    </submittedName>
</protein>
<evidence type="ECO:0000313" key="1">
    <source>
        <dbReference type="EMBL" id="AIP91239.1"/>
    </source>
</evidence>
<dbReference type="PROSITE" id="PS51257">
    <property type="entry name" value="PROKAR_LIPOPROTEIN"/>
    <property type="match status" value="1"/>
</dbReference>
<proteinExistence type="predicted"/>
<evidence type="ECO:0000313" key="2">
    <source>
        <dbReference type="Proteomes" id="UP000135385"/>
    </source>
</evidence>
<organism evidence="1 2">
    <name type="scientific">Mikumi yellow baboon virus 1</name>
    <dbReference type="NCBI Taxonomy" id="1546177"/>
    <lineage>
        <taxon>Viruses</taxon>
        <taxon>Riboviria</taxon>
        <taxon>Orthornavirae</taxon>
        <taxon>Pisuviricota</taxon>
        <taxon>Pisoniviricetes</taxon>
        <taxon>Nidovirales</taxon>
        <taxon>Arnidovirineae</taxon>
        <taxon>Arteriviridae</taxon>
        <taxon>Simarterivirinae</taxon>
        <taxon>Thetaarterivirus</taxon>
        <taxon>Mitartevirus</taxon>
        <taxon>Thetaarterivirus mikelba</taxon>
        <taxon>Thetaarterivirus mikelba 1</taxon>
    </lineage>
</organism>
<gene>
    <name evidence="1" type="primary">ORF3</name>
</gene>